<gene>
    <name evidence="5" type="ORF">B5E91_08955</name>
</gene>
<name>A0A1Y4QHP5_9FIRM</name>
<protein>
    <submittedName>
        <fullName evidence="5">Sialic acid O-acetyltransferase</fullName>
    </submittedName>
</protein>
<dbReference type="PANTHER" id="PTHR43300">
    <property type="entry name" value="ACETYLTRANSFERASE"/>
    <property type="match status" value="1"/>
</dbReference>
<evidence type="ECO:0000313" key="5">
    <source>
        <dbReference type="EMBL" id="OUQ04798.1"/>
    </source>
</evidence>
<dbReference type="InterPro" id="IPR011004">
    <property type="entry name" value="Trimer_LpxA-like_sf"/>
</dbReference>
<dbReference type="Gene3D" id="3.40.50.20">
    <property type="match status" value="1"/>
</dbReference>
<dbReference type="InterPro" id="IPR050179">
    <property type="entry name" value="Trans_hexapeptide_repeat"/>
</dbReference>
<dbReference type="Proteomes" id="UP000196258">
    <property type="component" value="Unassembled WGS sequence"/>
</dbReference>
<evidence type="ECO:0000313" key="6">
    <source>
        <dbReference type="Proteomes" id="UP000196258"/>
    </source>
</evidence>
<feature type="domain" description="PglD N-terminal" evidence="3">
    <location>
        <begin position="15"/>
        <end position="91"/>
    </location>
</feature>
<evidence type="ECO:0000256" key="1">
    <source>
        <dbReference type="PIRSR" id="PIRSR620019-1"/>
    </source>
</evidence>
<dbReference type="GO" id="GO:0016740">
    <property type="term" value="F:transferase activity"/>
    <property type="evidence" value="ECO:0007669"/>
    <property type="project" value="UniProtKB-KW"/>
</dbReference>
<feature type="binding site" evidence="2">
    <location>
        <position position="80"/>
    </location>
    <ligand>
        <name>substrate</name>
    </ligand>
</feature>
<dbReference type="EMBL" id="NFLB01000009">
    <property type="protein sequence ID" value="OUQ04798.1"/>
    <property type="molecule type" value="Genomic_DNA"/>
</dbReference>
<dbReference type="InterPro" id="IPR041561">
    <property type="entry name" value="PglD_N"/>
</dbReference>
<evidence type="ECO:0000259" key="3">
    <source>
        <dbReference type="Pfam" id="PF17836"/>
    </source>
</evidence>
<dbReference type="CDD" id="cd03360">
    <property type="entry name" value="LbH_AT_putative"/>
    <property type="match status" value="1"/>
</dbReference>
<organism evidence="5 6">
    <name type="scientific">Thomasclavelia spiroformis</name>
    <dbReference type="NCBI Taxonomy" id="29348"/>
    <lineage>
        <taxon>Bacteria</taxon>
        <taxon>Bacillati</taxon>
        <taxon>Bacillota</taxon>
        <taxon>Erysipelotrichia</taxon>
        <taxon>Erysipelotrichales</taxon>
        <taxon>Coprobacillaceae</taxon>
        <taxon>Thomasclavelia</taxon>
    </lineage>
</organism>
<dbReference type="InterPro" id="IPR020019">
    <property type="entry name" value="AcTrfase_PglD-like"/>
</dbReference>
<feature type="domain" description="Mannose-1-phosphate guanyltransferase C-terminal" evidence="4">
    <location>
        <begin position="104"/>
        <end position="198"/>
    </location>
</feature>
<comment type="caution">
    <text evidence="5">The sequence shown here is derived from an EMBL/GenBank/DDBJ whole genome shotgun (WGS) entry which is preliminary data.</text>
</comment>
<evidence type="ECO:0000256" key="2">
    <source>
        <dbReference type="PIRSR" id="PIRSR620019-2"/>
    </source>
</evidence>
<feature type="active site" description="Proton acceptor" evidence="1">
    <location>
        <position position="147"/>
    </location>
</feature>
<dbReference type="AlphaFoldDB" id="A0A1Y4QHP5"/>
<dbReference type="Gene3D" id="2.160.10.10">
    <property type="entry name" value="Hexapeptide repeat proteins"/>
    <property type="match status" value="1"/>
</dbReference>
<dbReference type="Pfam" id="PF17836">
    <property type="entry name" value="PglD_N"/>
    <property type="match status" value="1"/>
</dbReference>
<proteinExistence type="predicted"/>
<dbReference type="PANTHER" id="PTHR43300:SF7">
    <property type="entry name" value="UDP-N-ACETYLBACILLOSAMINE N-ACETYLTRANSFERASE"/>
    <property type="match status" value="1"/>
</dbReference>
<sequence>MSVFDDIRRGNFIKKLLIVGAGGHGRCCLDIIRNLNCYQEIAFLDDGNVNNIINDCKVIDTVDKMASYYPTYQHIFIAIGNNELRKKLINQAKEIGYCVETIISPHSIVSNYASVDEGTIIFDNVVVEANAVIGKGCIVTSNATINHDAVIEDYCLIYSNSVIRPNTLIGSLSRIGSNCTVTFNTKIKASSDIEDGLVVKPSSEYSFEVGV</sequence>
<reference evidence="6" key="1">
    <citation type="submission" date="2017-04" db="EMBL/GenBank/DDBJ databases">
        <title>Function of individual gut microbiota members based on whole genome sequencing of pure cultures obtained from chicken caecum.</title>
        <authorList>
            <person name="Medvecky M."/>
            <person name="Cejkova D."/>
            <person name="Polansky O."/>
            <person name="Karasova D."/>
            <person name="Kubasova T."/>
            <person name="Cizek A."/>
            <person name="Rychlik I."/>
        </authorList>
    </citation>
    <scope>NUCLEOTIDE SEQUENCE [LARGE SCALE GENOMIC DNA]</scope>
    <source>
        <strain evidence="6">An149</strain>
    </source>
</reference>
<dbReference type="SUPFAM" id="SSF51161">
    <property type="entry name" value="Trimeric LpxA-like enzymes"/>
    <property type="match status" value="1"/>
</dbReference>
<keyword evidence="5" id="KW-0808">Transferase</keyword>
<accession>A0A1Y4QHP5</accession>
<dbReference type="InterPro" id="IPR056729">
    <property type="entry name" value="GMPPB_C"/>
</dbReference>
<evidence type="ECO:0000259" key="4">
    <source>
        <dbReference type="Pfam" id="PF25087"/>
    </source>
</evidence>
<feature type="site" description="Increases basicity of active site His" evidence="1">
    <location>
        <position position="148"/>
    </location>
</feature>
<dbReference type="Pfam" id="PF25087">
    <property type="entry name" value="GMPPB_C"/>
    <property type="match status" value="1"/>
</dbReference>